<organism evidence="8 9">
    <name type="scientific">Rhodococcus rhodochrous J45</name>
    <dbReference type="NCBI Taxonomy" id="935266"/>
    <lineage>
        <taxon>Bacteria</taxon>
        <taxon>Bacillati</taxon>
        <taxon>Actinomycetota</taxon>
        <taxon>Actinomycetes</taxon>
        <taxon>Mycobacteriales</taxon>
        <taxon>Nocardiaceae</taxon>
        <taxon>Rhodococcus</taxon>
    </lineage>
</organism>
<dbReference type="GO" id="GO:0005886">
    <property type="term" value="C:plasma membrane"/>
    <property type="evidence" value="ECO:0007669"/>
    <property type="project" value="UniProtKB-SubCell"/>
</dbReference>
<evidence type="ECO:0000313" key="9">
    <source>
        <dbReference type="Proteomes" id="UP000317573"/>
    </source>
</evidence>
<dbReference type="CDD" id="cd17319">
    <property type="entry name" value="MFS_ExuT_GudP_like"/>
    <property type="match status" value="1"/>
</dbReference>
<evidence type="ECO:0000256" key="3">
    <source>
        <dbReference type="ARBA" id="ARBA00022692"/>
    </source>
</evidence>
<gene>
    <name evidence="8" type="ORF">L618_003900000230</name>
</gene>
<accession>A0A562DMU7</accession>
<dbReference type="InterPro" id="IPR020846">
    <property type="entry name" value="MFS_dom"/>
</dbReference>
<feature type="transmembrane region" description="Helical" evidence="6">
    <location>
        <begin position="409"/>
        <end position="427"/>
    </location>
</feature>
<evidence type="ECO:0000256" key="4">
    <source>
        <dbReference type="ARBA" id="ARBA00022989"/>
    </source>
</evidence>
<feature type="transmembrane region" description="Helical" evidence="6">
    <location>
        <begin position="189"/>
        <end position="207"/>
    </location>
</feature>
<dbReference type="SUPFAM" id="SSF103473">
    <property type="entry name" value="MFS general substrate transporter"/>
    <property type="match status" value="1"/>
</dbReference>
<feature type="transmembrane region" description="Helical" evidence="6">
    <location>
        <begin position="157"/>
        <end position="177"/>
    </location>
</feature>
<feature type="transmembrane region" description="Helical" evidence="6">
    <location>
        <begin position="62"/>
        <end position="79"/>
    </location>
</feature>
<feature type="transmembrane region" description="Helical" evidence="6">
    <location>
        <begin position="342"/>
        <end position="362"/>
    </location>
</feature>
<evidence type="ECO:0000256" key="2">
    <source>
        <dbReference type="ARBA" id="ARBA00022448"/>
    </source>
</evidence>
<keyword evidence="3 6" id="KW-0812">Transmembrane</keyword>
<comment type="subcellular location">
    <subcellularLocation>
        <location evidence="1">Cell membrane</location>
        <topology evidence="1">Multi-pass membrane protein</topology>
    </subcellularLocation>
</comment>
<evidence type="ECO:0000256" key="6">
    <source>
        <dbReference type="SAM" id="Phobius"/>
    </source>
</evidence>
<dbReference type="InterPro" id="IPR036259">
    <property type="entry name" value="MFS_trans_sf"/>
</dbReference>
<reference evidence="8 9" key="1">
    <citation type="submission" date="2019-07" db="EMBL/GenBank/DDBJ databases">
        <title>Genome sequencing of lignin-degrading bacterial isolates.</title>
        <authorList>
            <person name="Gladden J."/>
        </authorList>
    </citation>
    <scope>NUCLEOTIDE SEQUENCE [LARGE SCALE GENOMIC DNA]</scope>
    <source>
        <strain evidence="8 9">J45</strain>
    </source>
</reference>
<dbReference type="Gene3D" id="1.20.1250.20">
    <property type="entry name" value="MFS general substrate transporter like domains"/>
    <property type="match status" value="2"/>
</dbReference>
<dbReference type="EMBL" id="VLJT01000038">
    <property type="protein sequence ID" value="TWH10896.1"/>
    <property type="molecule type" value="Genomic_DNA"/>
</dbReference>
<dbReference type="Proteomes" id="UP000317573">
    <property type="component" value="Unassembled WGS sequence"/>
</dbReference>
<dbReference type="PANTHER" id="PTHR43791:SF36">
    <property type="entry name" value="TRANSPORTER, PUTATIVE (AFU_ORTHOLOGUE AFUA_6G08340)-RELATED"/>
    <property type="match status" value="1"/>
</dbReference>
<name>A0A562DMU7_RHORH</name>
<dbReference type="InterPro" id="IPR011701">
    <property type="entry name" value="MFS"/>
</dbReference>
<feature type="transmembrane region" description="Helical" evidence="6">
    <location>
        <begin position="287"/>
        <end position="307"/>
    </location>
</feature>
<feature type="domain" description="Major facilitator superfamily (MFS) profile" evidence="7">
    <location>
        <begin position="29"/>
        <end position="433"/>
    </location>
</feature>
<dbReference type="PROSITE" id="PS50850">
    <property type="entry name" value="MFS"/>
    <property type="match status" value="1"/>
</dbReference>
<feature type="transmembrane region" description="Helical" evidence="6">
    <location>
        <begin position="369"/>
        <end position="397"/>
    </location>
</feature>
<evidence type="ECO:0000256" key="5">
    <source>
        <dbReference type="ARBA" id="ARBA00023136"/>
    </source>
</evidence>
<feature type="transmembrane region" description="Helical" evidence="6">
    <location>
        <begin position="25"/>
        <end position="42"/>
    </location>
</feature>
<evidence type="ECO:0000256" key="1">
    <source>
        <dbReference type="ARBA" id="ARBA00004651"/>
    </source>
</evidence>
<keyword evidence="2" id="KW-0813">Transport</keyword>
<dbReference type="GO" id="GO:0022857">
    <property type="term" value="F:transmembrane transporter activity"/>
    <property type="evidence" value="ECO:0007669"/>
    <property type="project" value="InterPro"/>
</dbReference>
<proteinExistence type="predicted"/>
<feature type="transmembrane region" description="Helical" evidence="6">
    <location>
        <begin position="125"/>
        <end position="145"/>
    </location>
</feature>
<dbReference type="Pfam" id="PF07690">
    <property type="entry name" value="MFS_1"/>
    <property type="match status" value="1"/>
</dbReference>
<feature type="transmembrane region" description="Helical" evidence="6">
    <location>
        <begin position="253"/>
        <end position="275"/>
    </location>
</feature>
<sequence length="470" mass="50025">MEEELDMLIDNQAVDRIEASIYKKMVVRILPIVMLGMFISYIDRANLGIVAGPMSDDLGLTAAAFGLAAGLFYIGYLLFEIPSNMALAKFGARVWIARIMISWGAVTVLMATVQNEFMLNALRMLLGLAEAGFSPGVLLYLAFWFPPRLLPRAYSMLNLAVPIALMIGAVLTSTLLLLDGVFGLAGWRWVFILEGLPAIVLAAYIFLKLPDKPDQAVWLTSEEKNYLATTATQSADANHGVGQMLSVLRRPSVWVFAATYFCVLIGFWSITYFLPTIIGEQFDVGPVGAGFISAIPWLFSAVIMFVVVRSVARTGDRTWHMTGLMVAAGSGLAVGVLSGNAFITMCGVSLAAAGFFGVLSTFQATVSQVYAGGIAVVAIAVVNSFGNLSGLVGPYVLGTIKDATGSTESGLLIMAGFFGVAAVLIFIMSRWADHKTGGINALASRPGALDTDDVERADTSSGVHAAHSAD</sequence>
<comment type="caution">
    <text evidence="8">The sequence shown here is derived from an EMBL/GenBank/DDBJ whole genome shotgun (WGS) entry which is preliminary data.</text>
</comment>
<keyword evidence="4 6" id="KW-1133">Transmembrane helix</keyword>
<feature type="transmembrane region" description="Helical" evidence="6">
    <location>
        <begin position="319"/>
        <end position="336"/>
    </location>
</feature>
<dbReference type="FunFam" id="1.20.1250.20:FF:000018">
    <property type="entry name" value="MFS transporter permease"/>
    <property type="match status" value="1"/>
</dbReference>
<evidence type="ECO:0000259" key="7">
    <source>
        <dbReference type="PROSITE" id="PS50850"/>
    </source>
</evidence>
<dbReference type="AlphaFoldDB" id="A0A562DMU7"/>
<protein>
    <submittedName>
        <fullName evidence="8">Nitrate/nitrite transporter NarK</fullName>
    </submittedName>
</protein>
<keyword evidence="5 6" id="KW-0472">Membrane</keyword>
<evidence type="ECO:0000313" key="8">
    <source>
        <dbReference type="EMBL" id="TWH10896.1"/>
    </source>
</evidence>
<dbReference type="PANTHER" id="PTHR43791">
    <property type="entry name" value="PERMEASE-RELATED"/>
    <property type="match status" value="1"/>
</dbReference>
<feature type="transmembrane region" description="Helical" evidence="6">
    <location>
        <begin position="91"/>
        <end position="113"/>
    </location>
</feature>